<name>A0A1A9ZD71_GLOPL</name>
<proteinExistence type="predicted"/>
<dbReference type="VEuPathDB" id="VectorBase:GPAI011094"/>
<protein>
    <submittedName>
        <fullName evidence="2">Uncharacterized protein</fullName>
    </submittedName>
</protein>
<keyword evidence="3" id="KW-1185">Reference proteome</keyword>
<keyword evidence="1" id="KW-0472">Membrane</keyword>
<organism evidence="2 3">
    <name type="scientific">Glossina pallidipes</name>
    <name type="common">Tsetse fly</name>
    <dbReference type="NCBI Taxonomy" id="7398"/>
    <lineage>
        <taxon>Eukaryota</taxon>
        <taxon>Metazoa</taxon>
        <taxon>Ecdysozoa</taxon>
        <taxon>Arthropoda</taxon>
        <taxon>Hexapoda</taxon>
        <taxon>Insecta</taxon>
        <taxon>Pterygota</taxon>
        <taxon>Neoptera</taxon>
        <taxon>Endopterygota</taxon>
        <taxon>Diptera</taxon>
        <taxon>Brachycera</taxon>
        <taxon>Muscomorpha</taxon>
        <taxon>Hippoboscoidea</taxon>
        <taxon>Glossinidae</taxon>
        <taxon>Glossina</taxon>
    </lineage>
</organism>
<reference evidence="3" key="1">
    <citation type="submission" date="2014-03" db="EMBL/GenBank/DDBJ databases">
        <authorList>
            <person name="Aksoy S."/>
            <person name="Warren W."/>
            <person name="Wilson R.K."/>
        </authorList>
    </citation>
    <scope>NUCLEOTIDE SEQUENCE [LARGE SCALE GENOMIC DNA]</scope>
    <source>
        <strain evidence="3">IAEA</strain>
    </source>
</reference>
<evidence type="ECO:0000256" key="1">
    <source>
        <dbReference type="SAM" id="Phobius"/>
    </source>
</evidence>
<keyword evidence="1" id="KW-0812">Transmembrane</keyword>
<keyword evidence="1" id="KW-1133">Transmembrane helix</keyword>
<dbReference type="EnsemblMetazoa" id="GPAI011094-RA">
    <property type="protein sequence ID" value="GPAI011094-PA"/>
    <property type="gene ID" value="GPAI011094"/>
</dbReference>
<feature type="transmembrane region" description="Helical" evidence="1">
    <location>
        <begin position="164"/>
        <end position="182"/>
    </location>
</feature>
<sequence>MKFEVKIRAIRIALITLKLYESQAEPFVNFKNCVWIIDANVVGEREADAISPASTPETKGIYTQYSAEGEYGALQAIGIPLKAVEARVVRIAQLLELSPGDIILNSLPKDRETYPPFPIIVVEIALTGLKCCSFKDKESHHDVTLSHLHEDIITKFWFKVQKSLLFVLMVYTLKILCVAFHHT</sequence>
<dbReference type="AlphaFoldDB" id="A0A1A9ZD71"/>
<evidence type="ECO:0000313" key="3">
    <source>
        <dbReference type="Proteomes" id="UP000092445"/>
    </source>
</evidence>
<dbReference type="Proteomes" id="UP000092445">
    <property type="component" value="Unassembled WGS sequence"/>
</dbReference>
<reference evidence="2" key="2">
    <citation type="submission" date="2020-05" db="UniProtKB">
        <authorList>
            <consortium name="EnsemblMetazoa"/>
        </authorList>
    </citation>
    <scope>IDENTIFICATION</scope>
    <source>
        <strain evidence="2">IAEA</strain>
    </source>
</reference>
<accession>A0A1A9ZD71</accession>
<evidence type="ECO:0000313" key="2">
    <source>
        <dbReference type="EnsemblMetazoa" id="GPAI011094-PA"/>
    </source>
</evidence>